<evidence type="ECO:0000259" key="3">
    <source>
        <dbReference type="PROSITE" id="PS50977"/>
    </source>
</evidence>
<keyword evidence="1 2" id="KW-0238">DNA-binding</keyword>
<dbReference type="EMBL" id="JBIRYO010000063">
    <property type="protein sequence ID" value="MFI2478815.1"/>
    <property type="molecule type" value="Genomic_DNA"/>
</dbReference>
<dbReference type="Pfam" id="PF00440">
    <property type="entry name" value="TetR_N"/>
    <property type="match status" value="1"/>
</dbReference>
<dbReference type="Gene3D" id="1.10.357.10">
    <property type="entry name" value="Tetracycline Repressor, domain 2"/>
    <property type="match status" value="1"/>
</dbReference>
<organism evidence="4 5">
    <name type="scientific">Nocardia xishanensis</name>
    <dbReference type="NCBI Taxonomy" id="238964"/>
    <lineage>
        <taxon>Bacteria</taxon>
        <taxon>Bacillati</taxon>
        <taxon>Actinomycetota</taxon>
        <taxon>Actinomycetes</taxon>
        <taxon>Mycobacteriales</taxon>
        <taxon>Nocardiaceae</taxon>
        <taxon>Nocardia</taxon>
    </lineage>
</organism>
<evidence type="ECO:0000256" key="2">
    <source>
        <dbReference type="PROSITE-ProRule" id="PRU00335"/>
    </source>
</evidence>
<reference evidence="4 5" key="1">
    <citation type="submission" date="2024-10" db="EMBL/GenBank/DDBJ databases">
        <title>The Natural Products Discovery Center: Release of the First 8490 Sequenced Strains for Exploring Actinobacteria Biosynthetic Diversity.</title>
        <authorList>
            <person name="Kalkreuter E."/>
            <person name="Kautsar S.A."/>
            <person name="Yang D."/>
            <person name="Bader C.D."/>
            <person name="Teijaro C.N."/>
            <person name="Fluegel L."/>
            <person name="Davis C.M."/>
            <person name="Simpson J.R."/>
            <person name="Lauterbach L."/>
            <person name="Steele A.D."/>
            <person name="Gui C."/>
            <person name="Meng S."/>
            <person name="Li G."/>
            <person name="Viehrig K."/>
            <person name="Ye F."/>
            <person name="Su P."/>
            <person name="Kiefer A.F."/>
            <person name="Nichols A."/>
            <person name="Cepeda A.J."/>
            <person name="Yan W."/>
            <person name="Fan B."/>
            <person name="Jiang Y."/>
            <person name="Adhikari A."/>
            <person name="Zheng C.-J."/>
            <person name="Schuster L."/>
            <person name="Cowan T.M."/>
            <person name="Smanski M.J."/>
            <person name="Chevrette M.G."/>
            <person name="De Carvalho L.P.S."/>
            <person name="Shen B."/>
        </authorList>
    </citation>
    <scope>NUCLEOTIDE SEQUENCE [LARGE SCALE GENOMIC DNA]</scope>
    <source>
        <strain evidence="4 5">NPDC019275</strain>
    </source>
</reference>
<dbReference type="PROSITE" id="PS50977">
    <property type="entry name" value="HTH_TETR_2"/>
    <property type="match status" value="1"/>
</dbReference>
<feature type="DNA-binding region" description="H-T-H motif" evidence="2">
    <location>
        <begin position="40"/>
        <end position="59"/>
    </location>
</feature>
<dbReference type="PANTHER" id="PTHR30055:SF226">
    <property type="entry name" value="HTH-TYPE TRANSCRIPTIONAL REGULATOR PKSA"/>
    <property type="match status" value="1"/>
</dbReference>
<feature type="domain" description="HTH tetR-type" evidence="3">
    <location>
        <begin position="17"/>
        <end position="77"/>
    </location>
</feature>
<comment type="caution">
    <text evidence="4">The sequence shown here is derived from an EMBL/GenBank/DDBJ whole genome shotgun (WGS) entry which is preliminary data.</text>
</comment>
<evidence type="ECO:0000313" key="4">
    <source>
        <dbReference type="EMBL" id="MFI2478815.1"/>
    </source>
</evidence>
<evidence type="ECO:0000313" key="5">
    <source>
        <dbReference type="Proteomes" id="UP001611415"/>
    </source>
</evidence>
<keyword evidence="5" id="KW-1185">Reference proteome</keyword>
<dbReference type="InterPro" id="IPR009057">
    <property type="entry name" value="Homeodomain-like_sf"/>
</dbReference>
<evidence type="ECO:0000256" key="1">
    <source>
        <dbReference type="ARBA" id="ARBA00023125"/>
    </source>
</evidence>
<dbReference type="InterPro" id="IPR050109">
    <property type="entry name" value="HTH-type_TetR-like_transc_reg"/>
</dbReference>
<proteinExistence type="predicted"/>
<dbReference type="Proteomes" id="UP001611415">
    <property type="component" value="Unassembled WGS sequence"/>
</dbReference>
<gene>
    <name evidence="4" type="ORF">ACH49W_36255</name>
</gene>
<accession>A0ABW7XCT5</accession>
<dbReference type="SUPFAM" id="SSF46689">
    <property type="entry name" value="Homeodomain-like"/>
    <property type="match status" value="1"/>
</dbReference>
<protein>
    <submittedName>
        <fullName evidence="4">TetR/AcrR family transcriptional regulator</fullName>
    </submittedName>
</protein>
<sequence>MAPTRASRNASYEQRSMESRQRILDAAVQSLVEDGYAGASTVRIQKLAGVSRGRLLHHFPSRDELLVAAVHHLATVRMAELRSQSADSLTAAYDDPDRIDQAVARMWATFHQPFFWASTELWIAARNNHSLRSALRMSERRLAQSIHNTLDVLFGPVLAARPHYAQTISMLMASMRGAALTYAFDQRRPDRDPHLSQWKEIARALLAGS</sequence>
<dbReference type="InterPro" id="IPR001647">
    <property type="entry name" value="HTH_TetR"/>
</dbReference>
<dbReference type="RefSeq" id="WP_397096498.1">
    <property type="nucleotide sequence ID" value="NZ_JBIRYO010000063.1"/>
</dbReference>
<name>A0ABW7XCT5_9NOCA</name>
<dbReference type="PANTHER" id="PTHR30055">
    <property type="entry name" value="HTH-TYPE TRANSCRIPTIONAL REGULATOR RUTR"/>
    <property type="match status" value="1"/>
</dbReference>
<dbReference type="PRINTS" id="PR00455">
    <property type="entry name" value="HTHTETR"/>
</dbReference>